<sequence>MSKKKLVEFLNNSKNKDVEHTSAAKSLSNPSLASWQNQKGDFSSEKHKRGRKRKRTNNQIEVDEASKLQRRTRYLLIRMKIEQNLLDAYSTEGWKGQSREKIKPERELQRAKKQILKCKLGLRDALHQLDLLSSDGCIDESVIAPDGSVHHDNIHCAKCKLREAYLDNDIILCDGTCNCAYHQMCIDPPLLTENIPPGDQGWFCKYCICKTEIIDAMNAHLGTSYPNDSNWQDIFKVEATLPEGGDTILDQEEWPSDDSGDDDYDPDRIEKHENSCSNSRVCSADESSDDDSDASSSYSLLSLDDEVLDDESCKLIRNTGLESTSTDFIGLASGSGSGSDCEFVTGRRQRRSVDYRKLYDEMFGKDALANEQVSEDEDWGPTNSKRREKESDAASTLMTLCETEEINVKDTAETAGIDTSLLCNENKRSVLRIPAEAVEKLHLAFAKNELPSRSIKEDLSKQLGVDPDKVNKWFKNARYLSLKTKKAGEDTSNQNDDPSLSKESESEPAKNKAVDESPLENNQNMSINVIKTPVDRRTKKFRRRNNAISPTNDAKPQENGELHPSTSPNKVDGDVDLGENNSSLKMLKETTEKEKEIGVMVGGTSEGDDGQQAAAEAQMEKLCLLKTKLEKLQQVILLRTPNRKAAKMTAPSVDHSRTIFVPVAHLKEKP</sequence>
<proteinExistence type="predicted"/>
<reference evidence="2" key="1">
    <citation type="journal article" date="2022" name="Mol. Ecol. Resour.">
        <title>The genomes of chicory, endive, great burdock and yacon provide insights into Asteraceae palaeo-polyploidization history and plant inulin production.</title>
        <authorList>
            <person name="Fan W."/>
            <person name="Wang S."/>
            <person name="Wang H."/>
            <person name="Wang A."/>
            <person name="Jiang F."/>
            <person name="Liu H."/>
            <person name="Zhao H."/>
            <person name="Xu D."/>
            <person name="Zhang Y."/>
        </authorList>
    </citation>
    <scope>NUCLEOTIDE SEQUENCE [LARGE SCALE GENOMIC DNA]</scope>
    <source>
        <strain evidence="2">cv. Yunnan</strain>
    </source>
</reference>
<keyword evidence="2" id="KW-1185">Reference proteome</keyword>
<evidence type="ECO:0000313" key="2">
    <source>
        <dbReference type="Proteomes" id="UP001056120"/>
    </source>
</evidence>
<dbReference type="EMBL" id="CM042026">
    <property type="protein sequence ID" value="KAI3805561.1"/>
    <property type="molecule type" value="Genomic_DNA"/>
</dbReference>
<dbReference type="Proteomes" id="UP001056120">
    <property type="component" value="Linkage Group LG09"/>
</dbReference>
<gene>
    <name evidence="1" type="ORF">L1987_28062</name>
</gene>
<protein>
    <submittedName>
        <fullName evidence="1">Uncharacterized protein</fullName>
    </submittedName>
</protein>
<comment type="caution">
    <text evidence="1">The sequence shown here is derived from an EMBL/GenBank/DDBJ whole genome shotgun (WGS) entry which is preliminary data.</text>
</comment>
<reference evidence="1 2" key="2">
    <citation type="journal article" date="2022" name="Mol. Ecol. Resour.">
        <title>The genomes of chicory, endive, great burdock and yacon provide insights into Asteraceae paleo-polyploidization history and plant inulin production.</title>
        <authorList>
            <person name="Fan W."/>
            <person name="Wang S."/>
            <person name="Wang H."/>
            <person name="Wang A."/>
            <person name="Jiang F."/>
            <person name="Liu H."/>
            <person name="Zhao H."/>
            <person name="Xu D."/>
            <person name="Zhang Y."/>
        </authorList>
    </citation>
    <scope>NUCLEOTIDE SEQUENCE [LARGE SCALE GENOMIC DNA]</scope>
    <source>
        <strain evidence="2">cv. Yunnan</strain>
        <tissue evidence="1">Leaves</tissue>
    </source>
</reference>
<organism evidence="1 2">
    <name type="scientific">Smallanthus sonchifolius</name>
    <dbReference type="NCBI Taxonomy" id="185202"/>
    <lineage>
        <taxon>Eukaryota</taxon>
        <taxon>Viridiplantae</taxon>
        <taxon>Streptophyta</taxon>
        <taxon>Embryophyta</taxon>
        <taxon>Tracheophyta</taxon>
        <taxon>Spermatophyta</taxon>
        <taxon>Magnoliopsida</taxon>
        <taxon>eudicotyledons</taxon>
        <taxon>Gunneridae</taxon>
        <taxon>Pentapetalae</taxon>
        <taxon>asterids</taxon>
        <taxon>campanulids</taxon>
        <taxon>Asterales</taxon>
        <taxon>Asteraceae</taxon>
        <taxon>Asteroideae</taxon>
        <taxon>Heliantheae alliance</taxon>
        <taxon>Millerieae</taxon>
        <taxon>Smallanthus</taxon>
    </lineage>
</organism>
<name>A0ACB9IDK9_9ASTR</name>
<evidence type="ECO:0000313" key="1">
    <source>
        <dbReference type="EMBL" id="KAI3805561.1"/>
    </source>
</evidence>
<accession>A0ACB9IDK9</accession>